<dbReference type="GO" id="GO:0004983">
    <property type="term" value="F:neuropeptide Y receptor activity"/>
    <property type="evidence" value="ECO:0007669"/>
    <property type="project" value="InterPro"/>
</dbReference>
<evidence type="ECO:0000256" key="10">
    <source>
        <dbReference type="SAM" id="Phobius"/>
    </source>
</evidence>
<evidence type="ECO:0000256" key="5">
    <source>
        <dbReference type="ARBA" id="ARBA00023040"/>
    </source>
</evidence>
<dbReference type="AlphaFoldDB" id="R7VI93"/>
<evidence type="ECO:0000256" key="6">
    <source>
        <dbReference type="ARBA" id="ARBA00023136"/>
    </source>
</evidence>
<evidence type="ECO:0000313" key="13">
    <source>
        <dbReference type="EnsemblMetazoa" id="CapteP84087"/>
    </source>
</evidence>
<dbReference type="STRING" id="283909.R7VI93"/>
<dbReference type="InterPro" id="IPR000611">
    <property type="entry name" value="NPY_rcpt"/>
</dbReference>
<name>R7VI93_CAPTE</name>
<comment type="similarity">
    <text evidence="2 9">Belongs to the G-protein coupled receptor 1 family.</text>
</comment>
<dbReference type="PANTHER" id="PTHR24243">
    <property type="entry name" value="G-PROTEIN COUPLED RECEPTOR"/>
    <property type="match status" value="1"/>
</dbReference>
<gene>
    <name evidence="12" type="ORF">CAPTEDRAFT_84087</name>
</gene>
<keyword evidence="3 9" id="KW-0812">Transmembrane</keyword>
<dbReference type="Pfam" id="PF00001">
    <property type="entry name" value="7tm_1"/>
    <property type="match status" value="1"/>
</dbReference>
<evidence type="ECO:0000313" key="14">
    <source>
        <dbReference type="Proteomes" id="UP000014760"/>
    </source>
</evidence>
<dbReference type="InterPro" id="IPR000276">
    <property type="entry name" value="GPCR_Rhodpsn"/>
</dbReference>
<keyword evidence="4 10" id="KW-1133">Transmembrane helix</keyword>
<feature type="non-terminal residue" evidence="12">
    <location>
        <position position="1"/>
    </location>
</feature>
<dbReference type="PRINTS" id="PR01012">
    <property type="entry name" value="NRPEPTIDEYR"/>
</dbReference>
<protein>
    <recommendedName>
        <fullName evidence="11">G-protein coupled receptors family 1 profile domain-containing protein</fullName>
    </recommendedName>
</protein>
<comment type="subcellular location">
    <subcellularLocation>
        <location evidence="1">Membrane</location>
        <topology evidence="1">Multi-pass membrane protein</topology>
    </subcellularLocation>
</comment>
<keyword evidence="8 9" id="KW-0807">Transducer</keyword>
<dbReference type="Proteomes" id="UP000014760">
    <property type="component" value="Unassembled WGS sequence"/>
</dbReference>
<evidence type="ECO:0000259" key="11">
    <source>
        <dbReference type="PROSITE" id="PS50262"/>
    </source>
</evidence>
<dbReference type="PRINTS" id="PR00237">
    <property type="entry name" value="GPCRRHODOPSN"/>
</dbReference>
<dbReference type="CDD" id="cd00637">
    <property type="entry name" value="7tm_classA_rhodopsin-like"/>
    <property type="match status" value="1"/>
</dbReference>
<dbReference type="OrthoDB" id="5975505at2759"/>
<dbReference type="PANTHER" id="PTHR24243:SF224">
    <property type="entry name" value="G-PROTEIN COUPLED RECEPTOR 19-RELATED"/>
    <property type="match status" value="1"/>
</dbReference>
<dbReference type="PROSITE" id="PS50262">
    <property type="entry name" value="G_PROTEIN_RECEP_F1_2"/>
    <property type="match status" value="1"/>
</dbReference>
<dbReference type="SUPFAM" id="SSF81321">
    <property type="entry name" value="Family A G protein-coupled receptor-like"/>
    <property type="match status" value="1"/>
</dbReference>
<feature type="transmembrane region" description="Helical" evidence="10">
    <location>
        <begin position="181"/>
        <end position="203"/>
    </location>
</feature>
<feature type="transmembrane region" description="Helical" evidence="10">
    <location>
        <begin position="224"/>
        <end position="248"/>
    </location>
</feature>
<dbReference type="EMBL" id="KB293808">
    <property type="protein sequence ID" value="ELU15435.1"/>
    <property type="molecule type" value="Genomic_DNA"/>
</dbReference>
<dbReference type="Gene3D" id="1.20.1070.10">
    <property type="entry name" value="Rhodopsin 7-helix transmembrane proteins"/>
    <property type="match status" value="1"/>
</dbReference>
<dbReference type="SMART" id="SM01381">
    <property type="entry name" value="7TM_GPCR_Srsx"/>
    <property type="match status" value="1"/>
</dbReference>
<feature type="transmembrane region" description="Helical" evidence="10">
    <location>
        <begin position="79"/>
        <end position="107"/>
    </location>
</feature>
<dbReference type="PROSITE" id="PS00237">
    <property type="entry name" value="G_PROTEIN_RECEP_F1_1"/>
    <property type="match status" value="1"/>
</dbReference>
<evidence type="ECO:0000256" key="7">
    <source>
        <dbReference type="ARBA" id="ARBA00023170"/>
    </source>
</evidence>
<accession>R7VI93</accession>
<feature type="transmembrane region" description="Helical" evidence="10">
    <location>
        <begin position="268"/>
        <end position="289"/>
    </location>
</feature>
<reference evidence="14" key="1">
    <citation type="submission" date="2012-12" db="EMBL/GenBank/DDBJ databases">
        <authorList>
            <person name="Hellsten U."/>
            <person name="Grimwood J."/>
            <person name="Chapman J.A."/>
            <person name="Shapiro H."/>
            <person name="Aerts A."/>
            <person name="Otillar R.P."/>
            <person name="Terry A.Y."/>
            <person name="Boore J.L."/>
            <person name="Simakov O."/>
            <person name="Marletaz F."/>
            <person name="Cho S.-J."/>
            <person name="Edsinger-Gonzales E."/>
            <person name="Havlak P."/>
            <person name="Kuo D.-H."/>
            <person name="Larsson T."/>
            <person name="Lv J."/>
            <person name="Arendt D."/>
            <person name="Savage R."/>
            <person name="Osoegawa K."/>
            <person name="de Jong P."/>
            <person name="Lindberg D.R."/>
            <person name="Seaver E.C."/>
            <person name="Weisblat D.A."/>
            <person name="Putnam N.H."/>
            <person name="Grigoriev I.V."/>
            <person name="Rokhsar D.S."/>
        </authorList>
    </citation>
    <scope>NUCLEOTIDE SEQUENCE</scope>
    <source>
        <strain evidence="14">I ESC-2004</strain>
    </source>
</reference>
<evidence type="ECO:0000256" key="3">
    <source>
        <dbReference type="ARBA" id="ARBA00022692"/>
    </source>
</evidence>
<evidence type="ECO:0000256" key="8">
    <source>
        <dbReference type="ARBA" id="ARBA00023224"/>
    </source>
</evidence>
<sequence>IALKVAMYTIAMLLGIVGNALIIIVIGLHKKLHTATNLYLANLAVSDLCTSSFSMWVHLGSSIAPDWPFGEGVCKVTSFVQALCATSSVFFMVVIAVDRFFAIVLPLRRHGRYILRKSTWVISTIVIATWLAAAATAVPQILHWKLITLVWSDKTETFCDEDWPKQTWIFTCVLPSPIQVVLLYFSPLIIIVLTYASIVTTLWKTHDCGAINGAHHQRQKYQKVVRMLICLLLAFFICWTPFQAIVLYDTHRPSNQDASMVSYIKDLKYAFTFLAYFNSALNPILYGALNTNFRRGIADIF</sequence>
<feature type="domain" description="G-protein coupled receptors family 1 profile" evidence="11">
    <location>
        <begin position="18"/>
        <end position="286"/>
    </location>
</feature>
<dbReference type="OMA" id="IVMYFLP"/>
<dbReference type="EMBL" id="AMQN01000650">
    <property type="status" value="NOT_ANNOTATED_CDS"/>
    <property type="molecule type" value="Genomic_DNA"/>
</dbReference>
<reference evidence="12 14" key="2">
    <citation type="journal article" date="2013" name="Nature">
        <title>Insights into bilaterian evolution from three spiralian genomes.</title>
        <authorList>
            <person name="Simakov O."/>
            <person name="Marletaz F."/>
            <person name="Cho S.J."/>
            <person name="Edsinger-Gonzales E."/>
            <person name="Havlak P."/>
            <person name="Hellsten U."/>
            <person name="Kuo D.H."/>
            <person name="Larsson T."/>
            <person name="Lv J."/>
            <person name="Arendt D."/>
            <person name="Savage R."/>
            <person name="Osoegawa K."/>
            <person name="de Jong P."/>
            <person name="Grimwood J."/>
            <person name="Chapman J.A."/>
            <person name="Shapiro H."/>
            <person name="Aerts A."/>
            <person name="Otillar R.P."/>
            <person name="Terry A.Y."/>
            <person name="Boore J.L."/>
            <person name="Grigoriev I.V."/>
            <person name="Lindberg D.R."/>
            <person name="Seaver E.C."/>
            <person name="Weisblat D.A."/>
            <person name="Putnam N.H."/>
            <person name="Rokhsar D.S."/>
        </authorList>
    </citation>
    <scope>NUCLEOTIDE SEQUENCE</scope>
    <source>
        <strain evidence="12 14">I ESC-2004</strain>
    </source>
</reference>
<feature type="non-terminal residue" evidence="12">
    <location>
        <position position="301"/>
    </location>
</feature>
<evidence type="ECO:0000313" key="12">
    <source>
        <dbReference type="EMBL" id="ELU15435.1"/>
    </source>
</evidence>
<reference evidence="13" key="3">
    <citation type="submission" date="2015-06" db="UniProtKB">
        <authorList>
            <consortium name="EnsemblMetazoa"/>
        </authorList>
    </citation>
    <scope>IDENTIFICATION</scope>
</reference>
<organism evidence="12">
    <name type="scientific">Capitella teleta</name>
    <name type="common">Polychaete worm</name>
    <dbReference type="NCBI Taxonomy" id="283909"/>
    <lineage>
        <taxon>Eukaryota</taxon>
        <taxon>Metazoa</taxon>
        <taxon>Spiralia</taxon>
        <taxon>Lophotrochozoa</taxon>
        <taxon>Annelida</taxon>
        <taxon>Polychaeta</taxon>
        <taxon>Sedentaria</taxon>
        <taxon>Scolecida</taxon>
        <taxon>Capitellidae</taxon>
        <taxon>Capitella</taxon>
    </lineage>
</organism>
<feature type="transmembrane region" description="Helical" evidence="10">
    <location>
        <begin position="6"/>
        <end position="26"/>
    </location>
</feature>
<evidence type="ECO:0000256" key="2">
    <source>
        <dbReference type="ARBA" id="ARBA00010663"/>
    </source>
</evidence>
<keyword evidence="14" id="KW-1185">Reference proteome</keyword>
<keyword evidence="5 9" id="KW-0297">G-protein coupled receptor</keyword>
<proteinExistence type="inferred from homology"/>
<keyword evidence="6 10" id="KW-0472">Membrane</keyword>
<dbReference type="InterPro" id="IPR017452">
    <property type="entry name" value="GPCR_Rhodpsn_7TM"/>
</dbReference>
<evidence type="ECO:0000256" key="4">
    <source>
        <dbReference type="ARBA" id="ARBA00022989"/>
    </source>
</evidence>
<keyword evidence="7 9" id="KW-0675">Receptor</keyword>
<dbReference type="EnsemblMetazoa" id="CapteT84087">
    <property type="protein sequence ID" value="CapteP84087"/>
    <property type="gene ID" value="CapteG84087"/>
</dbReference>
<feature type="transmembrane region" description="Helical" evidence="10">
    <location>
        <begin position="119"/>
        <end position="142"/>
    </location>
</feature>
<evidence type="ECO:0000256" key="9">
    <source>
        <dbReference type="RuleBase" id="RU000688"/>
    </source>
</evidence>
<dbReference type="GO" id="GO:0005886">
    <property type="term" value="C:plasma membrane"/>
    <property type="evidence" value="ECO:0007669"/>
    <property type="project" value="TreeGrafter"/>
</dbReference>
<evidence type="ECO:0000256" key="1">
    <source>
        <dbReference type="ARBA" id="ARBA00004141"/>
    </source>
</evidence>
<dbReference type="HOGENOM" id="CLU_009579_6_1_1"/>